<reference evidence="1" key="1">
    <citation type="submission" date="2012-01" db="EMBL/GenBank/DDBJ databases">
        <authorList>
            <person name="Summers A.O."/>
            <person name="Wireman J."/>
            <person name="Sale K."/>
        </authorList>
    </citation>
    <scope>NUCLEOTIDE SEQUENCE</scope>
    <source>
        <strain evidence="1">J3-40</strain>
        <plasmid evidence="1">pJ340-69</plasmid>
    </source>
</reference>
<dbReference type="AlphaFoldDB" id="I3W151"/>
<accession>I3W151</accession>
<keyword evidence="1" id="KW-0614">Plasmid</keyword>
<sequence>MPDTAAGLQWETKAIAQHQGSRIVGHDFILTADDVAPEGATYAQDILELSMLTMPARSSAVDISWDKSPLDY</sequence>
<proteinExistence type="predicted"/>
<evidence type="ECO:0000313" key="1">
    <source>
        <dbReference type="EMBL" id="AFK89328.1"/>
    </source>
</evidence>
<dbReference type="RefSeq" id="WP_015061951.1">
    <property type="nucleotide sequence ID" value="NC_019330.1"/>
</dbReference>
<name>I3W151_9MICC</name>
<organism evidence="1">
    <name type="scientific">Arthrobacter sp. J3.40</name>
    <dbReference type="NCBI Taxonomy" id="347209"/>
    <lineage>
        <taxon>Bacteria</taxon>
        <taxon>Bacillati</taxon>
        <taxon>Actinomycetota</taxon>
        <taxon>Actinomycetes</taxon>
        <taxon>Micrococcales</taxon>
        <taxon>Micrococcaceae</taxon>
        <taxon>Arthrobacter</taxon>
    </lineage>
</organism>
<geneLocation type="plasmid" evidence="1">
    <name>pJ340-69</name>
</geneLocation>
<protein>
    <submittedName>
        <fullName evidence="1">Uncharacterized protein</fullName>
    </submittedName>
</protein>
<dbReference type="EMBL" id="JQ418528">
    <property type="protein sequence ID" value="AFK89328.1"/>
    <property type="molecule type" value="Genomic_DNA"/>
</dbReference>